<evidence type="ECO:0000256" key="6">
    <source>
        <dbReference type="SAM" id="MobiDB-lite"/>
    </source>
</evidence>
<comment type="subcellular location">
    <subcellularLocation>
        <location evidence="1">Nucleus</location>
    </subcellularLocation>
</comment>
<sequence>MFWNNSSSDSMGGPSILPGQGNPTNGNDTLAAEGGSSGGAKWQTGFPKEDRDSNVKLELLQSPKHAKVAVGKEKGRKPIDPPTVLRLVDNRPDDKKTLHPSPFYFVVCDLVTEDEKEVTKDNQSLANALVGTRTSSINHSSESSPWEEAFFVFGDLGVKLEGQFRLRFNLYERDYTAASPSIYHVSQLTSNVFRVYSHREFPGMAESTALTQHLVDIGVKLRRRKDSQAVTTTKRNQKAAEDCRRKQLKRKELAHTSPTERSMSGSSYTLSPATATGARSGPSNSQPLGSRPHSNGHVDFASNPYIGDMSGPSSSPSLPTTSNGYLGFGDASGMGMVPGLSGVGPPQSLPAVSNGFVGFGDTSATTTDYYWDYQGTPYFGATSGATSQALPPASNGHMENGLMDFASGSYTQSPLLTSNSATGSADQSGSFLPSPGASQFLQTDHPSKRRTNWWTQNPNSYGFSET</sequence>
<dbReference type="PANTHER" id="PTHR33572">
    <property type="entry name" value="SPORE DEVELOPMENT REGULATOR VOSA"/>
    <property type="match status" value="1"/>
</dbReference>
<evidence type="ECO:0000256" key="5">
    <source>
        <dbReference type="ARBA" id="ARBA00023242"/>
    </source>
</evidence>
<evidence type="ECO:0000313" key="8">
    <source>
        <dbReference type="EMBL" id="KAH6887539.1"/>
    </source>
</evidence>
<keyword evidence="5" id="KW-0539">Nucleus</keyword>
<feature type="compositionally biased region" description="Polar residues" evidence="6">
    <location>
        <begin position="1"/>
        <end position="10"/>
    </location>
</feature>
<feature type="domain" description="Velvet" evidence="7">
    <location>
        <begin position="50"/>
        <end position="224"/>
    </location>
</feature>
<keyword evidence="2" id="KW-0749">Sporulation</keyword>
<feature type="region of interest" description="Disordered" evidence="6">
    <location>
        <begin position="414"/>
        <end position="466"/>
    </location>
</feature>
<gene>
    <name evidence="8" type="ORF">B0T10DRAFT_72045</name>
</gene>
<evidence type="ECO:0000256" key="1">
    <source>
        <dbReference type="ARBA" id="ARBA00004123"/>
    </source>
</evidence>
<organism evidence="8 9">
    <name type="scientific">Thelonectria olida</name>
    <dbReference type="NCBI Taxonomy" id="1576542"/>
    <lineage>
        <taxon>Eukaryota</taxon>
        <taxon>Fungi</taxon>
        <taxon>Dikarya</taxon>
        <taxon>Ascomycota</taxon>
        <taxon>Pezizomycotina</taxon>
        <taxon>Sordariomycetes</taxon>
        <taxon>Hypocreomycetidae</taxon>
        <taxon>Hypocreales</taxon>
        <taxon>Nectriaceae</taxon>
        <taxon>Thelonectria</taxon>
    </lineage>
</organism>
<evidence type="ECO:0000256" key="4">
    <source>
        <dbReference type="ARBA" id="ARBA00023163"/>
    </source>
</evidence>
<dbReference type="GO" id="GO:0005634">
    <property type="term" value="C:nucleus"/>
    <property type="evidence" value="ECO:0007669"/>
    <property type="project" value="UniProtKB-SubCell"/>
</dbReference>
<feature type="compositionally biased region" description="Low complexity" evidence="6">
    <location>
        <begin position="310"/>
        <end position="322"/>
    </location>
</feature>
<feature type="compositionally biased region" description="Polar residues" evidence="6">
    <location>
        <begin position="256"/>
        <end position="274"/>
    </location>
</feature>
<dbReference type="PANTHER" id="PTHR33572:SF18">
    <property type="entry name" value="SPORE DEVELOPMENT REGULATOR VOSA"/>
    <property type="match status" value="1"/>
</dbReference>
<name>A0A9P8W2K7_9HYPO</name>
<feature type="compositionally biased region" description="Polar residues" evidence="6">
    <location>
        <begin position="414"/>
        <end position="444"/>
    </location>
</feature>
<dbReference type="GO" id="GO:0030435">
    <property type="term" value="P:sporulation resulting in formation of a cellular spore"/>
    <property type="evidence" value="ECO:0007669"/>
    <property type="project" value="UniProtKB-KW"/>
</dbReference>
<feature type="compositionally biased region" description="Polar residues" evidence="6">
    <location>
        <begin position="452"/>
        <end position="466"/>
    </location>
</feature>
<proteinExistence type="predicted"/>
<dbReference type="OrthoDB" id="3056235at2759"/>
<dbReference type="InterPro" id="IPR037525">
    <property type="entry name" value="Velvet_dom"/>
</dbReference>
<feature type="compositionally biased region" description="Basic and acidic residues" evidence="6">
    <location>
        <begin position="238"/>
        <end position="254"/>
    </location>
</feature>
<dbReference type="PROSITE" id="PS51821">
    <property type="entry name" value="VELVET"/>
    <property type="match status" value="1"/>
</dbReference>
<dbReference type="InterPro" id="IPR021740">
    <property type="entry name" value="Velvet"/>
</dbReference>
<reference evidence="8 9" key="1">
    <citation type="journal article" date="2021" name="Nat. Commun.">
        <title>Genetic determinants of endophytism in the Arabidopsis root mycobiome.</title>
        <authorList>
            <person name="Mesny F."/>
            <person name="Miyauchi S."/>
            <person name="Thiergart T."/>
            <person name="Pickel B."/>
            <person name="Atanasova L."/>
            <person name="Karlsson M."/>
            <person name="Huettel B."/>
            <person name="Barry K.W."/>
            <person name="Haridas S."/>
            <person name="Chen C."/>
            <person name="Bauer D."/>
            <person name="Andreopoulos W."/>
            <person name="Pangilinan J."/>
            <person name="LaButti K."/>
            <person name="Riley R."/>
            <person name="Lipzen A."/>
            <person name="Clum A."/>
            <person name="Drula E."/>
            <person name="Henrissat B."/>
            <person name="Kohler A."/>
            <person name="Grigoriev I.V."/>
            <person name="Martin F.M."/>
            <person name="Hacquard S."/>
        </authorList>
    </citation>
    <scope>NUCLEOTIDE SEQUENCE [LARGE SCALE GENOMIC DNA]</scope>
    <source>
        <strain evidence="8 9">MPI-CAGE-CH-0241</strain>
    </source>
</reference>
<dbReference type="Proteomes" id="UP000777438">
    <property type="component" value="Unassembled WGS sequence"/>
</dbReference>
<keyword evidence="3" id="KW-0805">Transcription regulation</keyword>
<dbReference type="Pfam" id="PF11754">
    <property type="entry name" value="Velvet"/>
    <property type="match status" value="2"/>
</dbReference>
<protein>
    <submittedName>
        <fullName evidence="8">Velvet factor-domain-containing protein</fullName>
    </submittedName>
</protein>
<dbReference type="AlphaFoldDB" id="A0A9P8W2K7"/>
<accession>A0A9P8W2K7</accession>
<evidence type="ECO:0000313" key="9">
    <source>
        <dbReference type="Proteomes" id="UP000777438"/>
    </source>
</evidence>
<evidence type="ECO:0000256" key="3">
    <source>
        <dbReference type="ARBA" id="ARBA00023015"/>
    </source>
</evidence>
<feature type="region of interest" description="Disordered" evidence="6">
    <location>
        <begin position="1"/>
        <end position="51"/>
    </location>
</feature>
<evidence type="ECO:0000256" key="2">
    <source>
        <dbReference type="ARBA" id="ARBA00022969"/>
    </source>
</evidence>
<feature type="region of interest" description="Disordered" evidence="6">
    <location>
        <begin position="225"/>
        <end position="324"/>
    </location>
</feature>
<comment type="caution">
    <text evidence="8">The sequence shown here is derived from an EMBL/GenBank/DDBJ whole genome shotgun (WGS) entry which is preliminary data.</text>
</comment>
<keyword evidence="9" id="KW-1185">Reference proteome</keyword>
<dbReference type="Gene3D" id="2.60.40.3960">
    <property type="entry name" value="Velvet domain"/>
    <property type="match status" value="1"/>
</dbReference>
<keyword evidence="4" id="KW-0804">Transcription</keyword>
<dbReference type="InterPro" id="IPR038491">
    <property type="entry name" value="Velvet_dom_sf"/>
</dbReference>
<evidence type="ECO:0000259" key="7">
    <source>
        <dbReference type="PROSITE" id="PS51821"/>
    </source>
</evidence>
<dbReference type="EMBL" id="JAGPYM010000014">
    <property type="protein sequence ID" value="KAH6887539.1"/>
    <property type="molecule type" value="Genomic_DNA"/>
</dbReference>